<evidence type="ECO:0000256" key="1">
    <source>
        <dbReference type="SAM" id="MobiDB-lite"/>
    </source>
</evidence>
<protein>
    <submittedName>
        <fullName evidence="2">Uncharacterized protein</fullName>
    </submittedName>
</protein>
<comment type="caution">
    <text evidence="2">The sequence shown here is derived from an EMBL/GenBank/DDBJ whole genome shotgun (WGS) entry which is preliminary data.</text>
</comment>
<feature type="compositionally biased region" description="Polar residues" evidence="1">
    <location>
        <begin position="129"/>
        <end position="138"/>
    </location>
</feature>
<keyword evidence="3" id="KW-1185">Reference proteome</keyword>
<reference evidence="2" key="1">
    <citation type="submission" date="2023-07" db="EMBL/GenBank/DDBJ databases">
        <authorList>
            <consortium name="AG Swart"/>
            <person name="Singh M."/>
            <person name="Singh A."/>
            <person name="Seah K."/>
            <person name="Emmerich C."/>
        </authorList>
    </citation>
    <scope>NUCLEOTIDE SEQUENCE</scope>
    <source>
        <strain evidence="2">DP1</strain>
    </source>
</reference>
<dbReference type="AlphaFoldDB" id="A0AAD1U515"/>
<proteinExistence type="predicted"/>
<gene>
    <name evidence="2" type="ORF">ECRASSUSDP1_LOCUS3793</name>
</gene>
<dbReference type="EMBL" id="CAMPGE010003629">
    <property type="protein sequence ID" value="CAI2362470.1"/>
    <property type="molecule type" value="Genomic_DNA"/>
</dbReference>
<dbReference type="Proteomes" id="UP001295684">
    <property type="component" value="Unassembled WGS sequence"/>
</dbReference>
<accession>A0AAD1U515</accession>
<evidence type="ECO:0000313" key="2">
    <source>
        <dbReference type="EMBL" id="CAI2362470.1"/>
    </source>
</evidence>
<sequence>MANLSQGDCSEKRCRRCSAEKTCLTTIHQKVTKKESKDNLKNIFQEQLFGLENKHSLGLFEDKRPKIQKAKVKKLKKSNILKRLMSPKIGRGKNKLMFKTQPKSSVLKSRGYDSRKRQSPSAPTGRPRTGSTTFSKSRFSFCNRNHQNKLESIMSESENHGNSQVKLVSDAKLYMKKINKVFDKTLENINTSRMLRTSKGVLCTSLEEAYLEKLGEIKNEDKEVNKIISEYHYEVLHPDPKMVRLEIQCNKMKKKKLFSTGNP</sequence>
<feature type="region of interest" description="Disordered" evidence="1">
    <location>
        <begin position="91"/>
        <end position="138"/>
    </location>
</feature>
<evidence type="ECO:0000313" key="3">
    <source>
        <dbReference type="Proteomes" id="UP001295684"/>
    </source>
</evidence>
<name>A0AAD1U515_EUPCR</name>
<organism evidence="2 3">
    <name type="scientific">Euplotes crassus</name>
    <dbReference type="NCBI Taxonomy" id="5936"/>
    <lineage>
        <taxon>Eukaryota</taxon>
        <taxon>Sar</taxon>
        <taxon>Alveolata</taxon>
        <taxon>Ciliophora</taxon>
        <taxon>Intramacronucleata</taxon>
        <taxon>Spirotrichea</taxon>
        <taxon>Hypotrichia</taxon>
        <taxon>Euplotida</taxon>
        <taxon>Euplotidae</taxon>
        <taxon>Moneuplotes</taxon>
    </lineage>
</organism>